<dbReference type="OrthoDB" id="4095816at2759"/>
<feature type="transmembrane region" description="Helical" evidence="6">
    <location>
        <begin position="1162"/>
        <end position="1182"/>
    </location>
</feature>
<feature type="transmembrane region" description="Helical" evidence="6">
    <location>
        <begin position="1131"/>
        <end position="1156"/>
    </location>
</feature>
<feature type="compositionally biased region" description="Polar residues" evidence="5">
    <location>
        <begin position="522"/>
        <end position="531"/>
    </location>
</feature>
<evidence type="ECO:0000256" key="4">
    <source>
        <dbReference type="PROSITE-ProRule" id="PRU00339"/>
    </source>
</evidence>
<dbReference type="InterPro" id="IPR019734">
    <property type="entry name" value="TPR_rpt"/>
</dbReference>
<feature type="transmembrane region" description="Helical" evidence="6">
    <location>
        <begin position="1104"/>
        <end position="1124"/>
    </location>
</feature>
<dbReference type="Pfam" id="PF07690">
    <property type="entry name" value="MFS_1"/>
    <property type="match status" value="1"/>
</dbReference>
<dbReference type="PaxDb" id="5507-FOXG_03731P0"/>
<feature type="transmembrane region" description="Helical" evidence="6">
    <location>
        <begin position="1392"/>
        <end position="1413"/>
    </location>
</feature>
<organism evidence="7">
    <name type="scientific">Fusarium oxysporum (strain Fo5176)</name>
    <name type="common">Fusarium vascular wilt</name>
    <dbReference type="NCBI Taxonomy" id="660025"/>
    <lineage>
        <taxon>Eukaryota</taxon>
        <taxon>Fungi</taxon>
        <taxon>Dikarya</taxon>
        <taxon>Ascomycota</taxon>
        <taxon>Pezizomycotina</taxon>
        <taxon>Sordariomycetes</taxon>
        <taxon>Hypocreomycetidae</taxon>
        <taxon>Hypocreales</taxon>
        <taxon>Nectriaceae</taxon>
        <taxon>Fusarium</taxon>
        <taxon>Fusarium oxysporum species complex</taxon>
    </lineage>
</organism>
<feature type="transmembrane region" description="Helical" evidence="6">
    <location>
        <begin position="1220"/>
        <end position="1240"/>
    </location>
</feature>
<evidence type="ECO:0000256" key="1">
    <source>
        <dbReference type="ARBA" id="ARBA00004141"/>
    </source>
</evidence>
<evidence type="ECO:0000256" key="6">
    <source>
        <dbReference type="SAM" id="Phobius"/>
    </source>
</evidence>
<feature type="transmembrane region" description="Helical" evidence="6">
    <location>
        <begin position="1301"/>
        <end position="1319"/>
    </location>
</feature>
<dbReference type="EMBL" id="AFQF01001308">
    <property type="protein sequence ID" value="EGU85394.1"/>
    <property type="molecule type" value="Genomic_DNA"/>
</dbReference>
<dbReference type="InterPro" id="IPR011701">
    <property type="entry name" value="MFS"/>
</dbReference>
<reference evidence="7" key="1">
    <citation type="journal article" date="2012" name="Mol. Plant Microbe Interact.">
        <title>A highly conserved effector in Fusarium oxysporum is required for full virulence on Arabidopsis.</title>
        <authorList>
            <person name="Thatcher L.F."/>
            <person name="Gardiner D.M."/>
            <person name="Kazan K."/>
            <person name="Manners J."/>
        </authorList>
    </citation>
    <scope>NUCLEOTIDE SEQUENCE [LARGE SCALE GENOMIC DNA]</scope>
    <source>
        <strain evidence="7">Fo5176</strain>
    </source>
</reference>
<dbReference type="SUPFAM" id="SSF103473">
    <property type="entry name" value="MFS general substrate transporter"/>
    <property type="match status" value="1"/>
</dbReference>
<keyword evidence="6" id="KW-1133">Transmembrane helix</keyword>
<feature type="transmembrane region" description="Helical" evidence="6">
    <location>
        <begin position="1419"/>
        <end position="1440"/>
    </location>
</feature>
<feature type="compositionally biased region" description="Polar residues" evidence="5">
    <location>
        <begin position="500"/>
        <end position="511"/>
    </location>
</feature>
<feature type="compositionally biased region" description="Polar residues" evidence="5">
    <location>
        <begin position="29"/>
        <end position="41"/>
    </location>
</feature>
<evidence type="ECO:0000256" key="5">
    <source>
        <dbReference type="SAM" id="MobiDB-lite"/>
    </source>
</evidence>
<feature type="repeat" description="TPR" evidence="4">
    <location>
        <begin position="250"/>
        <end position="283"/>
    </location>
</feature>
<dbReference type="GO" id="GO:0022857">
    <property type="term" value="F:transmembrane transporter activity"/>
    <property type="evidence" value="ECO:0007669"/>
    <property type="project" value="InterPro"/>
</dbReference>
<dbReference type="InterPro" id="IPR051726">
    <property type="entry name" value="Chitin_Synth_Reg"/>
</dbReference>
<sequence>MAPPQLGATFVPGGFDDYYMPEVVAPSPQRVTPQVPQNMQEDLQRMELEATSVEPRSQTYSGPGPRHSREPSLSTYTNPRGADPPRPQPATQVSSDDIRAYQSTDKISESLSTMSFDAPSFSPFPKVKGDNIPPTDEEKEEILWNARKHVLHSQNVSMQITWARDVLTWADISQESMIREYGEKARPATPRIEHELRVDAINIITYLSQQEHPEALYMRSKWLEFGKFGNRVDKREAYIGYKRAAELGHGRSEYRMGMLYEQSNDMSKAKEHYYRGLSLKDSASLYRMGMMSLLGQHGETKDYSTGLERIQAAADSSDEDAPQGAYVYGMLIGRDLPDITIPEGLLPNNPLTTKMYIEKSAYLGFAKAQLKMGQAYELCQFGCDFNPSFSLHYYGLAAKQGLPEAALGVSRWFLFGYEGVFKKNESLAYKYAQEAAAAKLPTGEFALGYYNEIGIHVEKSLSEARKWYQLAADHGNQDALGRLDSLDENNTLSKSDHETTTLTRIKSQHGSQRGKRPDRFKQPQQMPTLSEGSAPASPSLDGPGYPKPQDPQSNPSLGIRPTIVSEHVNFPDPSRASFVLPAATDRPPAFNVRLDANQGPVRPQSAAPYPEDDRPPPLTVRSKSTAPYPEDDTQGPTSPRFNQGGRMGPPSGPPSDRPSSAFGIKPQSGGPRPMPQSQSMGNLHPGGPGGPGRPDPRNRAASTGWEGQQGPRRTPEVPEDVLLPIQKTTEHRTVEYKRHPLVANTHRACKTLSPKTMNASRAYLELVDAPSVGALFPRTNSNSSNNHHLRRTDPHERQVLSRQWCLVVLARAAGRLRDLMADLKEDLKGAHLVLQELEAHLHHNSSGPITGRALLPVLQRCRQRERVNRDLQRLKIWVSHKENRTVTVSSWTTFEHIKPVERASFWSRARGRNAFALGSEVNIRETGQGWQGWLRKNAEYLGIEYSITLITIFPQCSVDASRLITHRLFINKSFIIHQSIDDQETHVSSTTNMAHTDRGFQLQSLNAAGQAYNPFSANPEGQSNHANQSVSEFGQSLLEEAIGRASSDSSRAPVPPPDGGWRAWCVVLSTHLVYMNTWGWVNSFGIFQAYYAENLGLPASKISWIGSIGVFLLFFVGTLTGRLVDAGYFRWVFACGIVFQVTGIMVTSFCTDYWHYFGVQGVLVGLGHSCLFCPVLAVLSTFFVRKRALAMGVAACGSATGGVLFPLLVRALLQKVGFGWTLRIVGFVQLFLLLVALVLVKPRLRPRRSGPLIDFSALKDIEYVLYVTASFFTCLGVYLAYYFMAAFSRTAIDPPFTFNQSLDLLMILNGVGVFGRLLANWTADHIGAINVFAPHSFFAGVILFCWMGVTNKPSLYVWSVFYGILAAAIQSLFPTGISLLTEDLNKIGVRMGMAFTITSFASLAGPPAAGAIIDAEHGFKGAQAFAGTAMLLGALFLIAAKKKRMARLGTGWFDKC</sequence>
<keyword evidence="2" id="KW-0677">Repeat</keyword>
<feature type="transmembrane region" description="Helical" evidence="6">
    <location>
        <begin position="1189"/>
        <end position="1208"/>
    </location>
</feature>
<dbReference type="Gene3D" id="1.25.40.10">
    <property type="entry name" value="Tetratricopeptide repeat domain"/>
    <property type="match status" value="2"/>
</dbReference>
<comment type="subcellular location">
    <subcellularLocation>
        <location evidence="1">Membrane</location>
        <topology evidence="1">Multi-pass membrane protein</topology>
    </subcellularLocation>
</comment>
<keyword evidence="4" id="KW-0802">TPR repeat</keyword>
<keyword evidence="3" id="KW-0325">Glycoprotein</keyword>
<dbReference type="PROSITE" id="PS50005">
    <property type="entry name" value="TPR"/>
    <property type="match status" value="1"/>
</dbReference>
<evidence type="ECO:0000313" key="7">
    <source>
        <dbReference type="EMBL" id="EGU85394.1"/>
    </source>
</evidence>
<dbReference type="InterPro" id="IPR006597">
    <property type="entry name" value="Sel1-like"/>
</dbReference>
<dbReference type="PANTHER" id="PTHR46430:SF2">
    <property type="entry name" value="CHITIN SYNTHASE REGULATORY FACTOR 4"/>
    <property type="match status" value="1"/>
</dbReference>
<feature type="transmembrane region" description="Helical" evidence="6">
    <location>
        <begin position="1355"/>
        <end position="1380"/>
    </location>
</feature>
<dbReference type="STRING" id="660025.F9FCH7"/>
<feature type="transmembrane region" description="Helical" evidence="6">
    <location>
        <begin position="1261"/>
        <end position="1281"/>
    </location>
</feature>
<dbReference type="SUPFAM" id="SSF81901">
    <property type="entry name" value="HCP-like"/>
    <property type="match status" value="1"/>
</dbReference>
<gene>
    <name evidence="7" type="ORF">FOXB_04105</name>
</gene>
<proteinExistence type="predicted"/>
<dbReference type="CDD" id="cd17352">
    <property type="entry name" value="MFS_MCT_SLC16"/>
    <property type="match status" value="1"/>
</dbReference>
<comment type="caution">
    <text evidence="7">The sequence shown here is derived from an EMBL/GenBank/DDBJ whole genome shotgun (WGS) entry which is preliminary data.</text>
</comment>
<protein>
    <recommendedName>
        <fullName evidence="8">Major facilitator superfamily (MFS) profile domain-containing protein</fullName>
    </recommendedName>
</protein>
<dbReference type="Gene3D" id="1.20.1250.20">
    <property type="entry name" value="MFS general substrate transporter like domains"/>
    <property type="match status" value="2"/>
</dbReference>
<feature type="region of interest" description="Disordered" evidence="5">
    <location>
        <begin position="26"/>
        <end position="96"/>
    </location>
</feature>
<dbReference type="PANTHER" id="PTHR46430">
    <property type="entry name" value="PROTEIN SKT5-RELATED"/>
    <property type="match status" value="1"/>
</dbReference>
<dbReference type="InterPro" id="IPR011990">
    <property type="entry name" value="TPR-like_helical_dom_sf"/>
</dbReference>
<dbReference type="GO" id="GO:0016020">
    <property type="term" value="C:membrane"/>
    <property type="evidence" value="ECO:0007669"/>
    <property type="project" value="UniProtKB-SubCell"/>
</dbReference>
<dbReference type="SMART" id="SM00671">
    <property type="entry name" value="SEL1"/>
    <property type="match status" value="6"/>
</dbReference>
<feature type="region of interest" description="Disordered" evidence="5">
    <location>
        <begin position="481"/>
        <end position="559"/>
    </location>
</feature>
<accession>F9FCH7</accession>
<name>F9FCH7_FUSOF</name>
<dbReference type="Pfam" id="PF08238">
    <property type="entry name" value="Sel1"/>
    <property type="match status" value="6"/>
</dbReference>
<evidence type="ECO:0000256" key="2">
    <source>
        <dbReference type="ARBA" id="ARBA00022737"/>
    </source>
</evidence>
<dbReference type="InterPro" id="IPR036259">
    <property type="entry name" value="MFS_trans_sf"/>
</dbReference>
<evidence type="ECO:0000256" key="3">
    <source>
        <dbReference type="ARBA" id="ARBA00023180"/>
    </source>
</evidence>
<evidence type="ECO:0008006" key="8">
    <source>
        <dbReference type="Google" id="ProtNLM"/>
    </source>
</evidence>
<feature type="transmembrane region" description="Helical" evidence="6">
    <location>
        <begin position="1331"/>
        <end position="1349"/>
    </location>
</feature>
<keyword evidence="6" id="KW-0812">Transmembrane</keyword>
<keyword evidence="6" id="KW-0472">Membrane</keyword>
<feature type="region of interest" description="Disordered" evidence="5">
    <location>
        <begin position="589"/>
        <end position="718"/>
    </location>
</feature>